<keyword evidence="10" id="KW-1185">Reference proteome</keyword>
<keyword evidence="7" id="KW-0472">Membrane</keyword>
<dbReference type="InterPro" id="IPR008271">
    <property type="entry name" value="Ser/Thr_kinase_AS"/>
</dbReference>
<evidence type="ECO:0000256" key="5">
    <source>
        <dbReference type="PROSITE-ProRule" id="PRU10141"/>
    </source>
</evidence>
<dbReference type="PROSITE" id="PS50011">
    <property type="entry name" value="PROTEIN_KINASE_DOM"/>
    <property type="match status" value="1"/>
</dbReference>
<keyword evidence="7" id="KW-0812">Transmembrane</keyword>
<keyword evidence="1" id="KW-0808">Transferase</keyword>
<dbReference type="SUPFAM" id="SSF56112">
    <property type="entry name" value="Protein kinase-like (PK-like)"/>
    <property type="match status" value="1"/>
</dbReference>
<dbReference type="SMART" id="SM00220">
    <property type="entry name" value="S_TKc"/>
    <property type="match status" value="1"/>
</dbReference>
<accession>A0A0K1Q7V7</accession>
<feature type="region of interest" description="Disordered" evidence="6">
    <location>
        <begin position="424"/>
        <end position="502"/>
    </location>
</feature>
<feature type="binding site" evidence="5">
    <location>
        <position position="64"/>
    </location>
    <ligand>
        <name>ATP</name>
        <dbReference type="ChEBI" id="CHEBI:30616"/>
    </ligand>
</feature>
<name>A0A0K1Q7V7_9BACT</name>
<dbReference type="AlphaFoldDB" id="A0A0K1Q7V7"/>
<organism evidence="9 10">
    <name type="scientific">Labilithrix luteola</name>
    <dbReference type="NCBI Taxonomy" id="1391654"/>
    <lineage>
        <taxon>Bacteria</taxon>
        <taxon>Pseudomonadati</taxon>
        <taxon>Myxococcota</taxon>
        <taxon>Polyangia</taxon>
        <taxon>Polyangiales</taxon>
        <taxon>Labilitrichaceae</taxon>
        <taxon>Labilithrix</taxon>
    </lineage>
</organism>
<protein>
    <submittedName>
        <fullName evidence="9">Serine/threonine protein kinase</fullName>
    </submittedName>
</protein>
<feature type="compositionally biased region" description="Low complexity" evidence="6">
    <location>
        <begin position="438"/>
        <end position="464"/>
    </location>
</feature>
<dbReference type="PANTHER" id="PTHR43289">
    <property type="entry name" value="MITOGEN-ACTIVATED PROTEIN KINASE KINASE KINASE 20-RELATED"/>
    <property type="match status" value="1"/>
</dbReference>
<evidence type="ECO:0000256" key="2">
    <source>
        <dbReference type="ARBA" id="ARBA00022741"/>
    </source>
</evidence>
<dbReference type="PROSITE" id="PS00108">
    <property type="entry name" value="PROTEIN_KINASE_ST"/>
    <property type="match status" value="1"/>
</dbReference>
<evidence type="ECO:0000313" key="9">
    <source>
        <dbReference type="EMBL" id="AKV01809.1"/>
    </source>
</evidence>
<dbReference type="Proteomes" id="UP000064967">
    <property type="component" value="Chromosome"/>
</dbReference>
<dbReference type="CDD" id="cd14014">
    <property type="entry name" value="STKc_PknB_like"/>
    <property type="match status" value="1"/>
</dbReference>
<dbReference type="KEGG" id="llu:AKJ09_08472"/>
<dbReference type="OrthoDB" id="9779541at2"/>
<evidence type="ECO:0000256" key="3">
    <source>
        <dbReference type="ARBA" id="ARBA00022777"/>
    </source>
</evidence>
<feature type="region of interest" description="Disordered" evidence="6">
    <location>
        <begin position="1"/>
        <end position="25"/>
    </location>
</feature>
<proteinExistence type="predicted"/>
<keyword evidence="2 5" id="KW-0547">Nucleotide-binding</keyword>
<keyword evidence="3 9" id="KW-0418">Kinase</keyword>
<keyword evidence="9" id="KW-0723">Serine/threonine-protein kinase</keyword>
<keyword evidence="4 5" id="KW-0067">ATP-binding</keyword>
<feature type="transmembrane region" description="Helical" evidence="7">
    <location>
        <begin position="365"/>
        <end position="388"/>
    </location>
</feature>
<evidence type="ECO:0000259" key="8">
    <source>
        <dbReference type="PROSITE" id="PS50011"/>
    </source>
</evidence>
<dbReference type="GO" id="GO:0005524">
    <property type="term" value="F:ATP binding"/>
    <property type="evidence" value="ECO:0007669"/>
    <property type="project" value="UniProtKB-UniRule"/>
</dbReference>
<evidence type="ECO:0000256" key="4">
    <source>
        <dbReference type="ARBA" id="ARBA00022840"/>
    </source>
</evidence>
<evidence type="ECO:0000256" key="1">
    <source>
        <dbReference type="ARBA" id="ARBA00022679"/>
    </source>
</evidence>
<feature type="compositionally biased region" description="Low complexity" evidence="6">
    <location>
        <begin position="9"/>
        <end position="25"/>
    </location>
</feature>
<dbReference type="STRING" id="1391654.AKJ09_08472"/>
<evidence type="ECO:0000256" key="6">
    <source>
        <dbReference type="SAM" id="MobiDB-lite"/>
    </source>
</evidence>
<feature type="domain" description="Protein kinase" evidence="8">
    <location>
        <begin position="35"/>
        <end position="307"/>
    </location>
</feature>
<dbReference type="Gene3D" id="1.10.510.10">
    <property type="entry name" value="Transferase(Phosphotransferase) domain 1"/>
    <property type="match status" value="1"/>
</dbReference>
<reference evidence="9 10" key="1">
    <citation type="submission" date="2015-08" db="EMBL/GenBank/DDBJ databases">
        <authorList>
            <person name="Babu N.S."/>
            <person name="Beckwith C.J."/>
            <person name="Beseler K.G."/>
            <person name="Brison A."/>
            <person name="Carone J.V."/>
            <person name="Caskin T.P."/>
            <person name="Diamond M."/>
            <person name="Durham M.E."/>
            <person name="Foxe J.M."/>
            <person name="Go M."/>
            <person name="Henderson B.A."/>
            <person name="Jones I.B."/>
            <person name="McGettigan J.A."/>
            <person name="Micheletti S.J."/>
            <person name="Nasrallah M.E."/>
            <person name="Ortiz D."/>
            <person name="Piller C.R."/>
            <person name="Privatt S.R."/>
            <person name="Schneider S.L."/>
            <person name="Sharp S."/>
            <person name="Smith T.C."/>
            <person name="Stanton J.D."/>
            <person name="Ullery H.E."/>
            <person name="Wilson R.J."/>
            <person name="Serrano M.G."/>
            <person name="Buck G."/>
            <person name="Lee V."/>
            <person name="Wang Y."/>
            <person name="Carvalho R."/>
            <person name="Voegtly L."/>
            <person name="Shi R."/>
            <person name="Duckworth R."/>
            <person name="Johnson A."/>
            <person name="Loviza R."/>
            <person name="Walstead R."/>
            <person name="Shah Z."/>
            <person name="Kiflezghi M."/>
            <person name="Wade K."/>
            <person name="Ball S.L."/>
            <person name="Bradley K.W."/>
            <person name="Asai D.J."/>
            <person name="Bowman C.A."/>
            <person name="Russell D.A."/>
            <person name="Pope W.H."/>
            <person name="Jacobs-Sera D."/>
            <person name="Hendrix R.W."/>
            <person name="Hatfull G.F."/>
        </authorList>
    </citation>
    <scope>NUCLEOTIDE SEQUENCE [LARGE SCALE GENOMIC DNA]</scope>
    <source>
        <strain evidence="9 10">DSM 27648</strain>
    </source>
</reference>
<dbReference type="PANTHER" id="PTHR43289:SF6">
    <property type="entry name" value="SERINE_THREONINE-PROTEIN KINASE NEKL-3"/>
    <property type="match status" value="1"/>
</dbReference>
<dbReference type="GO" id="GO:0004674">
    <property type="term" value="F:protein serine/threonine kinase activity"/>
    <property type="evidence" value="ECO:0007669"/>
    <property type="project" value="UniProtKB-KW"/>
</dbReference>
<dbReference type="EMBL" id="CP012333">
    <property type="protein sequence ID" value="AKV01809.1"/>
    <property type="molecule type" value="Genomic_DNA"/>
</dbReference>
<dbReference type="InterPro" id="IPR017441">
    <property type="entry name" value="Protein_kinase_ATP_BS"/>
</dbReference>
<gene>
    <name evidence="9" type="ORF">AKJ09_08472</name>
</gene>
<dbReference type="InterPro" id="IPR011009">
    <property type="entry name" value="Kinase-like_dom_sf"/>
</dbReference>
<evidence type="ECO:0000256" key="7">
    <source>
        <dbReference type="SAM" id="Phobius"/>
    </source>
</evidence>
<dbReference type="PROSITE" id="PS00107">
    <property type="entry name" value="PROTEIN_KINASE_ATP"/>
    <property type="match status" value="1"/>
</dbReference>
<dbReference type="RefSeq" id="WP_146652835.1">
    <property type="nucleotide sequence ID" value="NZ_CP012333.1"/>
</dbReference>
<dbReference type="Gene3D" id="3.30.200.20">
    <property type="entry name" value="Phosphorylase Kinase, domain 1"/>
    <property type="match status" value="1"/>
</dbReference>
<sequence>MSRPDEQLTQAETAPALTATTAHAAPAPGTKIGRYVVERHLGAGGMGIVVVARHAELGEPVAIKLLHPHAAQDRVQVERFVREARATARIKSEHVVRVLDAGADETTGAPYLVMEHLVGNDLGRVLTEHGRIPAPHAVSYIMQVCEAVAEAHALGIIHRDLKPSNCFLTYRNDGSPLVKVLDFGISKAVNNEGMLDPKLTETQAVFGSPTYMSPEQIRSAKHVDARTDVWSLGVTLFELITGKLPFMADNMSGLLASIVADPPFAVRSFVPEVPEGLERVIFGCLEKNPANRIPTVADLAARLHPYASPGTAMPRIRPSMLPQPAAPAPGQSWPSAPAPIVFGTTGQSLRDTGPAATRRGLRGSLVALIVGAVALLLATSVASVAYLAKSRNSHAQGTSSAPPPEGPSVSSAHVELPPAVSVVTPVKPVDEPTPPASAGPAPSVPASSTRAGKPVVPAVPAGGPTARSGPAHPPVPASGTARTPSAPSGTPPPVSPNLDTRY</sequence>
<dbReference type="InterPro" id="IPR000719">
    <property type="entry name" value="Prot_kinase_dom"/>
</dbReference>
<dbReference type="Pfam" id="PF00069">
    <property type="entry name" value="Pkinase"/>
    <property type="match status" value="1"/>
</dbReference>
<evidence type="ECO:0000313" key="10">
    <source>
        <dbReference type="Proteomes" id="UP000064967"/>
    </source>
</evidence>
<keyword evidence="7" id="KW-1133">Transmembrane helix</keyword>